<comment type="caution">
    <text evidence="5">The sequence shown here is derived from an EMBL/GenBank/DDBJ whole genome shotgun (WGS) entry which is preliminary data.</text>
</comment>
<dbReference type="RefSeq" id="WP_272123443.1">
    <property type="nucleotide sequence ID" value="NZ_JAQLGH010000042.1"/>
</dbReference>
<accession>A0AAW6AWU3</accession>
<evidence type="ECO:0000313" key="5">
    <source>
        <dbReference type="EMBL" id="MDB2001833.1"/>
    </source>
</evidence>
<gene>
    <name evidence="5" type="ORF">PM006_16670</name>
</gene>
<name>A0AAW6AWU3_CLOSY</name>
<evidence type="ECO:0000313" key="6">
    <source>
        <dbReference type="Proteomes" id="UP001300871"/>
    </source>
</evidence>
<dbReference type="NCBIfam" id="TIGR01760">
    <property type="entry name" value="tape_meas_TP901"/>
    <property type="match status" value="2"/>
</dbReference>
<feature type="transmembrane region" description="Helical" evidence="3">
    <location>
        <begin position="574"/>
        <end position="592"/>
    </location>
</feature>
<protein>
    <submittedName>
        <fullName evidence="5">Phage tail tape measure protein</fullName>
    </submittedName>
</protein>
<feature type="coiled-coil region" evidence="2">
    <location>
        <begin position="844"/>
        <end position="871"/>
    </location>
</feature>
<keyword evidence="3" id="KW-0472">Membrane</keyword>
<proteinExistence type="predicted"/>
<dbReference type="PANTHER" id="PTHR37813:SF1">
    <property type="entry name" value="FELS-2 PROPHAGE PROTEIN"/>
    <property type="match status" value="1"/>
</dbReference>
<evidence type="ECO:0000256" key="3">
    <source>
        <dbReference type="SAM" id="Phobius"/>
    </source>
</evidence>
<evidence type="ECO:0000256" key="2">
    <source>
        <dbReference type="SAM" id="Coils"/>
    </source>
</evidence>
<feature type="transmembrane region" description="Helical" evidence="3">
    <location>
        <begin position="613"/>
        <end position="640"/>
    </location>
</feature>
<sequence length="1373" mass="147999">MADRIKGITIEIGGDTTGLDKALSGTNKEIRNTQSQLKDVERLLKLDPSNTELLKQKQKLLADAVGETKDKLNALKDAERQVEEQFKQGKISQEQYEALKREIIATEEQLKSLETQAEKSNITLQKIGELGGKFQEVGGKITETGKAFLPVTAAVAGIGAAAVKTTADFDSAMSNVSAISGATGEDFDRLRDKAREMGAETKFSASEAADAMSYMAMAGWKTEDMLGGISGIMNLAAASGADLATTSDIVTDALTGMGYTAADAGRLADVMAAASSNANTNVEMMGETFKYVAPVCGSLGYTMEDTALAVGLMANSGIKASQAGTQLRSAITNMVKPTEAMEGVMNELGIEIANEDGSMKSLDETLKILRESFAVTTEEQKAQRLATIEQQAVADGYGDTLKGLSEEEKYFQLAMYAGQEQIKDMSEAQFKKMAQDKLGIKVTKKTNKAQVAQNLALALGTQSLEGLTQEQQSAYAATLFGKEAMSGMLAIINASEEDYNKLSDAIANSEGAAEGMAEVMQDNLNGQLTILKSQLQEAAISIGDTLVPAIRGLISRIQEWMDWFNNLSDSQKQMVVTIGLIVAAIGPLLIIIGQMATGIGAIMTAISTLGPMLAALSAAGGPILLTVAAVGALGAAFLLAKDDAGEYYDKAVELTDQEEANRKKVEELYESYDLLNQRRRDAVESVNAEAQREQSLFTELQSITDENGKIKEGYEERAAFIVGELSSALGTEISMTGDQIDNYKEMCKSIDQLIEKKQANALLAANEAAYAEAIKNQTNAFMTYNNAQKDVTDTKLKLNEAQKKQAEYQEEIKGLMDKGILTWEDYTRQEDELTRKMNECAAAAAGYQEKLTEQEQTLKDAETAYAGYNNTISNYEGLSSAIISNDQQKIADAVLMAANSFQTAENSTKESLERQVQDFQQQYQELQAAVDSGAPKMVQSQADNMKRLVELSKEELDKLPGVTEKPILDTVNVLEAKKAQLGNVGKGLGGDFGSGYAGGISSSAGEVGKAVDAVGKTSIDELKKSIDSHSPAKKTCQIGNDYTGGYAKGITDGSNQVLSAVDKLADDSIKALSGALRDSQSSTQNYQKTMSSGWTSWASGLSSQIKDSLQQIVTATNSSMSSINSTVSSQTTSAGQAWVQGWKDVQNQHKAIMDTIKTDHATALSEIERVNRDKTKKMKEDATGAYQEMQNGIRTTLSSLLGTVQTGFTPSTNYISGLKNQSPIWGRDMMSGFISGVRGKFSELERACREAANTVSDYMHFTRPEKGPLRYYEEWMPHMMEGLSEGIRGNTWRVMDQVKALAASVNGSMIEIQGSGMTQGMSDGQMMNLLTHYLPAIASQKYVMLDGKTLVGYTSAEMDRSLGEMQAMKVRTG</sequence>
<keyword evidence="1" id="KW-1188">Viral release from host cell</keyword>
<keyword evidence="3" id="KW-0812">Transmembrane</keyword>
<evidence type="ECO:0000256" key="1">
    <source>
        <dbReference type="ARBA" id="ARBA00022612"/>
    </source>
</evidence>
<dbReference type="InterPro" id="IPR010090">
    <property type="entry name" value="Phage_tape_meas"/>
</dbReference>
<reference evidence="5" key="1">
    <citation type="submission" date="2023-01" db="EMBL/GenBank/DDBJ databases">
        <title>Human gut microbiome strain richness.</title>
        <authorList>
            <person name="Chen-Liaw A."/>
        </authorList>
    </citation>
    <scope>NUCLEOTIDE SEQUENCE</scope>
    <source>
        <strain evidence="5">B1_m1001713B170214d0_201011</strain>
    </source>
</reference>
<dbReference type="Proteomes" id="UP001300871">
    <property type="component" value="Unassembled WGS sequence"/>
</dbReference>
<feature type="domain" description="Phage tail tape measure protein" evidence="4">
    <location>
        <begin position="191"/>
        <end position="388"/>
    </location>
</feature>
<evidence type="ECO:0000259" key="4">
    <source>
        <dbReference type="Pfam" id="PF10145"/>
    </source>
</evidence>
<dbReference type="Pfam" id="PF10145">
    <property type="entry name" value="PhageMin_Tail"/>
    <property type="match status" value="1"/>
</dbReference>
<keyword evidence="3" id="KW-1133">Transmembrane helix</keyword>
<feature type="coiled-coil region" evidence="2">
    <location>
        <begin position="902"/>
        <end position="929"/>
    </location>
</feature>
<dbReference type="PANTHER" id="PTHR37813">
    <property type="entry name" value="FELS-2 PROPHAGE PROTEIN"/>
    <property type="match status" value="1"/>
</dbReference>
<dbReference type="Gene3D" id="1.20.120.20">
    <property type="entry name" value="Apolipoprotein"/>
    <property type="match status" value="1"/>
</dbReference>
<feature type="coiled-coil region" evidence="2">
    <location>
        <begin position="784"/>
        <end position="818"/>
    </location>
</feature>
<feature type="coiled-coil region" evidence="2">
    <location>
        <begin position="23"/>
        <end position="123"/>
    </location>
</feature>
<organism evidence="5 6">
    <name type="scientific">Clostridium symbiosum</name>
    <name type="common">Bacteroides symbiosus</name>
    <dbReference type="NCBI Taxonomy" id="1512"/>
    <lineage>
        <taxon>Bacteria</taxon>
        <taxon>Bacillati</taxon>
        <taxon>Bacillota</taxon>
        <taxon>Clostridia</taxon>
        <taxon>Lachnospirales</taxon>
        <taxon>Lachnospiraceae</taxon>
        <taxon>Otoolea</taxon>
    </lineage>
</organism>
<keyword evidence="2" id="KW-0175">Coiled coil</keyword>
<dbReference type="EMBL" id="JAQLGM010000049">
    <property type="protein sequence ID" value="MDB2001833.1"/>
    <property type="molecule type" value="Genomic_DNA"/>
</dbReference>